<dbReference type="InterPro" id="IPR052913">
    <property type="entry name" value="Glycopeptide_resist_protein"/>
</dbReference>
<feature type="compositionally biased region" description="Basic and acidic residues" evidence="1">
    <location>
        <begin position="629"/>
        <end position="648"/>
    </location>
</feature>
<dbReference type="EMBL" id="VYDA01000499">
    <property type="protein sequence ID" value="MYH62805.1"/>
    <property type="molecule type" value="Genomic_DNA"/>
</dbReference>
<evidence type="ECO:0000259" key="3">
    <source>
        <dbReference type="Pfam" id="PF12229"/>
    </source>
</evidence>
<name>A0A6B1G6H8_9CHLR</name>
<feature type="domain" description="YoaR-like putative peptidoglycan binding" evidence="3">
    <location>
        <begin position="119"/>
        <end position="231"/>
    </location>
</feature>
<keyword evidence="2" id="KW-0472">Membrane</keyword>
<sequence length="648" mass="69554">MSSTVPLPPARQIVPMRDLPDPTSVQGRPPSGFEYILIWLCVAIVAVAGAFAGWQFWHTDRIFSGVHIAGVPVGGETRASALLRLHRELTPYPLAPVFLELSPSSTEGDGLARTAVRRWALGPELLAPEADLEGAVTLAYHVGRQGGWLKRIVSQWQAFSGRQSVWPEVLVGEGVVRQAVGDAASEVRRPSRPAIQIGDITLPPQPGLDVDVPATAHLILAQLASGQSGTVPLQTYSTAPPQSAAADRRQSGAGVESSAAEGISGGFTALQPVVLRHEPSGTAFALDAALLQRIMPGGDPSFLNEEALRFVVEGWANQVSYPAQDARLRFDDATSALTVIQPSRAGQRLNVDLTIEAVRKALATSQRTGALPIISIPPAVDSGRLNELGIRELVASGTTYFKGSSSTRVYNIEVAAEKLVGVVVPPGGVFSFNSAIEAVSGANGFEDSAIIWGDRTAVGVGGGVCQVSTTVFRAALEGGFPFLERHNHGYVVSWYGEPGFDATIYTPYVDLRFLNDTSAHLLIQPVVDRVEGVLSFRFYGTRPDRVVEIGEAEYKDIKQPGEPIYQEDASLEKGQIKQVEWAKEGMTAIVIRKVTENGRTREDPIRSVYRPWNAMYLYGPGTVIPGVTDVKEEPTATPTREENRGGDG</sequence>
<feature type="region of interest" description="Disordered" evidence="1">
    <location>
        <begin position="626"/>
        <end position="648"/>
    </location>
</feature>
<dbReference type="Pfam" id="PF12229">
    <property type="entry name" value="PG_binding_4"/>
    <property type="match status" value="1"/>
</dbReference>
<feature type="region of interest" description="Disordered" evidence="1">
    <location>
        <begin position="1"/>
        <end position="25"/>
    </location>
</feature>
<comment type="caution">
    <text evidence="4">The sequence shown here is derived from an EMBL/GenBank/DDBJ whole genome shotgun (WGS) entry which is preliminary data.</text>
</comment>
<dbReference type="Pfam" id="PF04294">
    <property type="entry name" value="VanW"/>
    <property type="match status" value="1"/>
</dbReference>
<dbReference type="AlphaFoldDB" id="A0A6B1G6H8"/>
<accession>A0A6B1G6H8</accession>
<gene>
    <name evidence="4" type="ORF">F4148_13980</name>
</gene>
<keyword evidence="2" id="KW-1133">Transmembrane helix</keyword>
<protein>
    <recommendedName>
        <fullName evidence="3">YoaR-like putative peptidoglycan binding domain-containing protein</fullName>
    </recommendedName>
</protein>
<feature type="region of interest" description="Disordered" evidence="1">
    <location>
        <begin position="235"/>
        <end position="258"/>
    </location>
</feature>
<evidence type="ECO:0000256" key="1">
    <source>
        <dbReference type="SAM" id="MobiDB-lite"/>
    </source>
</evidence>
<dbReference type="InterPro" id="IPR022029">
    <property type="entry name" value="YoaR-like_PG-bd"/>
</dbReference>
<keyword evidence="2" id="KW-0812">Transmembrane</keyword>
<dbReference type="PANTHER" id="PTHR35788">
    <property type="entry name" value="EXPORTED PROTEIN-RELATED"/>
    <property type="match status" value="1"/>
</dbReference>
<organism evidence="4">
    <name type="scientific">Caldilineaceae bacterium SB0675_bin_29</name>
    <dbReference type="NCBI Taxonomy" id="2605266"/>
    <lineage>
        <taxon>Bacteria</taxon>
        <taxon>Bacillati</taxon>
        <taxon>Chloroflexota</taxon>
        <taxon>Caldilineae</taxon>
        <taxon>Caldilineales</taxon>
        <taxon>Caldilineaceae</taxon>
    </lineage>
</organism>
<evidence type="ECO:0000256" key="2">
    <source>
        <dbReference type="SAM" id="Phobius"/>
    </source>
</evidence>
<dbReference type="InterPro" id="IPR007391">
    <property type="entry name" value="Vancomycin_resist_VanW"/>
</dbReference>
<dbReference type="PANTHER" id="PTHR35788:SF1">
    <property type="entry name" value="EXPORTED PROTEIN"/>
    <property type="match status" value="1"/>
</dbReference>
<proteinExistence type="predicted"/>
<reference evidence="4" key="1">
    <citation type="submission" date="2019-09" db="EMBL/GenBank/DDBJ databases">
        <title>Characterisation of the sponge microbiome using genome-centric metagenomics.</title>
        <authorList>
            <person name="Engelberts J.P."/>
            <person name="Robbins S.J."/>
            <person name="De Goeij J.M."/>
            <person name="Aranda M."/>
            <person name="Bell S.C."/>
            <person name="Webster N.S."/>
        </authorList>
    </citation>
    <scope>NUCLEOTIDE SEQUENCE</scope>
    <source>
        <strain evidence="4">SB0675_bin_29</strain>
    </source>
</reference>
<evidence type="ECO:0000313" key="4">
    <source>
        <dbReference type="EMBL" id="MYH62805.1"/>
    </source>
</evidence>
<feature type="transmembrane region" description="Helical" evidence="2">
    <location>
        <begin position="36"/>
        <end position="57"/>
    </location>
</feature>